<proteinExistence type="inferred from homology"/>
<evidence type="ECO:0000259" key="5">
    <source>
        <dbReference type="Pfam" id="PF04542"/>
    </source>
</evidence>
<dbReference type="InterPro" id="IPR013249">
    <property type="entry name" value="RNA_pol_sigma70_r4_t2"/>
</dbReference>
<accession>A0A1I0S6N6</accession>
<comment type="similarity">
    <text evidence="1">Belongs to the sigma-70 factor family. ECF subfamily.</text>
</comment>
<dbReference type="Gene3D" id="1.10.10.10">
    <property type="entry name" value="Winged helix-like DNA-binding domain superfamily/Winged helix DNA-binding domain"/>
    <property type="match status" value="1"/>
</dbReference>
<dbReference type="InterPro" id="IPR013324">
    <property type="entry name" value="RNA_pol_sigma_r3/r4-like"/>
</dbReference>
<sequence length="219" mass="24855">MTIHPQTDAEIDNDLINKVLAGEKRLFEQLMRRHNTSLFRIGMAMLDNDADVEDVMQITYINAYQHLSGFRQEAAFGTWLKRILINECSQHLKKRGRLVSEDVAVLTDHHPANTAGIKESPVAKVINKELGRVLELSLLQIPEKYRLVFLLREVEGLSVAATAAALNISGVNVKVRYIRARLMLRGKISDYYKNDLVFPFHLTRCDRVVFGVLGKLGIE</sequence>
<dbReference type="GO" id="GO:0006352">
    <property type="term" value="P:DNA-templated transcription initiation"/>
    <property type="evidence" value="ECO:0007669"/>
    <property type="project" value="InterPro"/>
</dbReference>
<gene>
    <name evidence="7" type="ORF">SAMN04488122_4175</name>
</gene>
<evidence type="ECO:0000259" key="6">
    <source>
        <dbReference type="Pfam" id="PF08281"/>
    </source>
</evidence>
<dbReference type="SUPFAM" id="SSF88659">
    <property type="entry name" value="Sigma3 and sigma4 domains of RNA polymerase sigma factors"/>
    <property type="match status" value="1"/>
</dbReference>
<evidence type="ECO:0000256" key="4">
    <source>
        <dbReference type="ARBA" id="ARBA00023163"/>
    </source>
</evidence>
<dbReference type="Pfam" id="PF08281">
    <property type="entry name" value="Sigma70_r4_2"/>
    <property type="match status" value="1"/>
</dbReference>
<evidence type="ECO:0000256" key="2">
    <source>
        <dbReference type="ARBA" id="ARBA00023015"/>
    </source>
</evidence>
<protein>
    <submittedName>
        <fullName evidence="7">RNA polymerase sigma-70 factor, ECF subfamily</fullName>
    </submittedName>
</protein>
<name>A0A1I0S6N6_9BACT</name>
<reference evidence="8" key="1">
    <citation type="submission" date="2016-10" db="EMBL/GenBank/DDBJ databases">
        <authorList>
            <person name="Varghese N."/>
            <person name="Submissions S."/>
        </authorList>
    </citation>
    <scope>NUCLEOTIDE SEQUENCE [LARGE SCALE GENOMIC DNA]</scope>
    <source>
        <strain evidence="8">DSM 3695</strain>
    </source>
</reference>
<dbReference type="SUPFAM" id="SSF88946">
    <property type="entry name" value="Sigma2 domain of RNA polymerase sigma factors"/>
    <property type="match status" value="1"/>
</dbReference>
<dbReference type="Gene3D" id="1.10.1740.10">
    <property type="match status" value="1"/>
</dbReference>
<keyword evidence="8" id="KW-1185">Reference proteome</keyword>
<dbReference type="InterPro" id="IPR013325">
    <property type="entry name" value="RNA_pol_sigma_r2"/>
</dbReference>
<keyword evidence="2" id="KW-0805">Transcription regulation</keyword>
<dbReference type="InterPro" id="IPR007627">
    <property type="entry name" value="RNA_pol_sigma70_r2"/>
</dbReference>
<dbReference type="GO" id="GO:0016987">
    <property type="term" value="F:sigma factor activity"/>
    <property type="evidence" value="ECO:0007669"/>
    <property type="project" value="UniProtKB-KW"/>
</dbReference>
<dbReference type="CDD" id="cd06171">
    <property type="entry name" value="Sigma70_r4"/>
    <property type="match status" value="1"/>
</dbReference>
<evidence type="ECO:0000313" key="8">
    <source>
        <dbReference type="Proteomes" id="UP000199310"/>
    </source>
</evidence>
<keyword evidence="3" id="KW-0731">Sigma factor</keyword>
<evidence type="ECO:0000313" key="7">
    <source>
        <dbReference type="EMBL" id="SEW51225.1"/>
    </source>
</evidence>
<dbReference type="PANTHER" id="PTHR43133">
    <property type="entry name" value="RNA POLYMERASE ECF-TYPE SIGMA FACTO"/>
    <property type="match status" value="1"/>
</dbReference>
<evidence type="ECO:0000256" key="3">
    <source>
        <dbReference type="ARBA" id="ARBA00023082"/>
    </source>
</evidence>
<dbReference type="PANTHER" id="PTHR43133:SF51">
    <property type="entry name" value="RNA POLYMERASE SIGMA FACTOR"/>
    <property type="match status" value="1"/>
</dbReference>
<dbReference type="AlphaFoldDB" id="A0A1I0S6N6"/>
<dbReference type="RefSeq" id="WP_177192264.1">
    <property type="nucleotide sequence ID" value="NZ_FOJG01000002.1"/>
</dbReference>
<evidence type="ECO:0000256" key="1">
    <source>
        <dbReference type="ARBA" id="ARBA00010641"/>
    </source>
</evidence>
<dbReference type="STRING" id="29529.SAMN04488122_4175"/>
<dbReference type="InterPro" id="IPR039425">
    <property type="entry name" value="RNA_pol_sigma-70-like"/>
</dbReference>
<dbReference type="EMBL" id="FOJG01000002">
    <property type="protein sequence ID" value="SEW51225.1"/>
    <property type="molecule type" value="Genomic_DNA"/>
</dbReference>
<keyword evidence="4" id="KW-0804">Transcription</keyword>
<dbReference type="Pfam" id="PF04542">
    <property type="entry name" value="Sigma70_r2"/>
    <property type="match status" value="1"/>
</dbReference>
<organism evidence="7 8">
    <name type="scientific">Chitinophaga arvensicola</name>
    <dbReference type="NCBI Taxonomy" id="29529"/>
    <lineage>
        <taxon>Bacteria</taxon>
        <taxon>Pseudomonadati</taxon>
        <taxon>Bacteroidota</taxon>
        <taxon>Chitinophagia</taxon>
        <taxon>Chitinophagales</taxon>
        <taxon>Chitinophagaceae</taxon>
        <taxon>Chitinophaga</taxon>
    </lineage>
</organism>
<feature type="domain" description="RNA polymerase sigma factor 70 region 4 type 2" evidence="6">
    <location>
        <begin position="135"/>
        <end position="184"/>
    </location>
</feature>
<dbReference type="NCBIfam" id="TIGR02937">
    <property type="entry name" value="sigma70-ECF"/>
    <property type="match status" value="1"/>
</dbReference>
<dbReference type="InterPro" id="IPR036388">
    <property type="entry name" value="WH-like_DNA-bd_sf"/>
</dbReference>
<feature type="domain" description="RNA polymerase sigma-70 region 2" evidence="5">
    <location>
        <begin position="30"/>
        <end position="97"/>
    </location>
</feature>
<dbReference type="GO" id="GO:0003677">
    <property type="term" value="F:DNA binding"/>
    <property type="evidence" value="ECO:0007669"/>
    <property type="project" value="InterPro"/>
</dbReference>
<dbReference type="InterPro" id="IPR014284">
    <property type="entry name" value="RNA_pol_sigma-70_dom"/>
</dbReference>
<dbReference type="Proteomes" id="UP000199310">
    <property type="component" value="Unassembled WGS sequence"/>
</dbReference>